<sequence length="88" mass="9281">MVGSRGWMVAGAPITMEKYYANASGAMKILRCAWDPALLGAVTQGEAQAPYEQVCVPDRIPLGEAMSMGMPKTLMVASALAFLVTVTS</sequence>
<protein>
    <submittedName>
        <fullName evidence="1">Uncharacterized protein</fullName>
    </submittedName>
</protein>
<dbReference type="RefSeq" id="WP_174440733.1">
    <property type="nucleotide sequence ID" value="NZ_BAABCC010000058.1"/>
</dbReference>
<keyword evidence="2" id="KW-1185">Reference proteome</keyword>
<dbReference type="EMBL" id="WHOR01000220">
    <property type="protein sequence ID" value="NUB21912.1"/>
    <property type="molecule type" value="Genomic_DNA"/>
</dbReference>
<evidence type="ECO:0000313" key="2">
    <source>
        <dbReference type="Proteomes" id="UP000639419"/>
    </source>
</evidence>
<dbReference type="Proteomes" id="UP000639419">
    <property type="component" value="Unassembled WGS sequence"/>
</dbReference>
<gene>
    <name evidence="1" type="ORF">GBZ26_22325</name>
</gene>
<organism evidence="1 2">
    <name type="scientific">Azospirillum formosense</name>
    <dbReference type="NCBI Taxonomy" id="861533"/>
    <lineage>
        <taxon>Bacteria</taxon>
        <taxon>Pseudomonadati</taxon>
        <taxon>Pseudomonadota</taxon>
        <taxon>Alphaproteobacteria</taxon>
        <taxon>Rhodospirillales</taxon>
        <taxon>Azospirillaceae</taxon>
        <taxon>Azospirillum</taxon>
    </lineage>
</organism>
<reference evidence="1 2" key="1">
    <citation type="submission" date="2019-10" db="EMBL/GenBank/DDBJ databases">
        <title>Genome sequence of Azospirillum formosense CC-Nfb-7.</title>
        <authorList>
            <person name="Ambrosini A."/>
            <person name="Sant'Anna F.H."/>
            <person name="Cassan F.D."/>
            <person name="Souza E.M."/>
            <person name="Passaglia L.M.P."/>
        </authorList>
    </citation>
    <scope>NUCLEOTIDE SEQUENCE [LARGE SCALE GENOMIC DNA]</scope>
    <source>
        <strain evidence="1 2">CC-NFb-7</strain>
    </source>
</reference>
<comment type="caution">
    <text evidence="1">The sequence shown here is derived from an EMBL/GenBank/DDBJ whole genome shotgun (WGS) entry which is preliminary data.</text>
</comment>
<name>A0ABX2L1S9_9PROT</name>
<proteinExistence type="predicted"/>
<accession>A0ABX2L1S9</accession>
<evidence type="ECO:0000313" key="1">
    <source>
        <dbReference type="EMBL" id="NUB21912.1"/>
    </source>
</evidence>